<name>A0A1Y2I4Q9_9FUNG</name>
<gene>
    <name evidence="1" type="ORF">BCR44DRAFT_1509710</name>
</gene>
<reference evidence="1 2" key="1">
    <citation type="submission" date="2016-07" db="EMBL/GenBank/DDBJ databases">
        <title>Pervasive Adenine N6-methylation of Active Genes in Fungi.</title>
        <authorList>
            <consortium name="DOE Joint Genome Institute"/>
            <person name="Mondo S.J."/>
            <person name="Dannebaum R.O."/>
            <person name="Kuo R.C."/>
            <person name="Labutti K."/>
            <person name="Haridas S."/>
            <person name="Kuo A."/>
            <person name="Salamov A."/>
            <person name="Ahrendt S.R."/>
            <person name="Lipzen A."/>
            <person name="Sullivan W."/>
            <person name="Andreopoulos W.B."/>
            <person name="Clum A."/>
            <person name="Lindquist E."/>
            <person name="Daum C."/>
            <person name="Ramamoorthy G.K."/>
            <person name="Gryganskyi A."/>
            <person name="Culley D."/>
            <person name="Magnuson J.K."/>
            <person name="James T.Y."/>
            <person name="O'Malley M.A."/>
            <person name="Stajich J.E."/>
            <person name="Spatafora J.W."/>
            <person name="Visel A."/>
            <person name="Grigoriev I.V."/>
        </authorList>
    </citation>
    <scope>NUCLEOTIDE SEQUENCE [LARGE SCALE GENOMIC DNA]</scope>
    <source>
        <strain evidence="1 2">PL171</strain>
    </source>
</reference>
<dbReference type="AlphaFoldDB" id="A0A1Y2I4Q9"/>
<protein>
    <recommendedName>
        <fullName evidence="3">Ankyrin repeat-containing domain protein</fullName>
    </recommendedName>
</protein>
<evidence type="ECO:0008006" key="3">
    <source>
        <dbReference type="Google" id="ProtNLM"/>
    </source>
</evidence>
<dbReference type="Proteomes" id="UP000193411">
    <property type="component" value="Unassembled WGS sequence"/>
</dbReference>
<comment type="caution">
    <text evidence="1">The sequence shown here is derived from an EMBL/GenBank/DDBJ whole genome shotgun (WGS) entry which is preliminary data.</text>
</comment>
<evidence type="ECO:0000313" key="2">
    <source>
        <dbReference type="Proteomes" id="UP000193411"/>
    </source>
</evidence>
<proteinExistence type="predicted"/>
<dbReference type="SUPFAM" id="SSF140860">
    <property type="entry name" value="Pseudo ankyrin repeat-like"/>
    <property type="match status" value="1"/>
</dbReference>
<accession>A0A1Y2I4Q9</accession>
<sequence>MPSYSLPAAAASPPPKLPLDTHELILTTAVRVTTVACHWNLQTTGRLLCILPRDLVPSPTKAVFIHFPWIDVDHVSQFDCVSTLKFLLKWSQEVDGRPIRNVVKVFPSVIDRATACGSIDSLNWWFYESGLPVGEWTAKGVEHACAAGHVNVLRWWYLSGKEFKISDDAVKCAARHGHLPVLKLLLHDCNMKERMTRDVVAATIECKQWDAVDWWKGVGLPLAAIAVSRLFWGALESNVMDDESTGLSNNVRRR</sequence>
<evidence type="ECO:0000313" key="1">
    <source>
        <dbReference type="EMBL" id="ORZ40482.1"/>
    </source>
</evidence>
<dbReference type="InterPro" id="IPR002110">
    <property type="entry name" value="Ankyrin_rpt"/>
</dbReference>
<organism evidence="1 2">
    <name type="scientific">Catenaria anguillulae PL171</name>
    <dbReference type="NCBI Taxonomy" id="765915"/>
    <lineage>
        <taxon>Eukaryota</taxon>
        <taxon>Fungi</taxon>
        <taxon>Fungi incertae sedis</taxon>
        <taxon>Blastocladiomycota</taxon>
        <taxon>Blastocladiomycetes</taxon>
        <taxon>Blastocladiales</taxon>
        <taxon>Catenariaceae</taxon>
        <taxon>Catenaria</taxon>
    </lineage>
</organism>
<keyword evidence="2" id="KW-1185">Reference proteome</keyword>
<dbReference type="Pfam" id="PF13637">
    <property type="entry name" value="Ank_4"/>
    <property type="match status" value="1"/>
</dbReference>
<dbReference type="EMBL" id="MCFL01000003">
    <property type="protein sequence ID" value="ORZ40482.1"/>
    <property type="molecule type" value="Genomic_DNA"/>
</dbReference>